<evidence type="ECO:0000313" key="7">
    <source>
        <dbReference type="EnsemblMetazoa" id="XP_019848713.1"/>
    </source>
</evidence>
<accession>A0AAN0IWA5</accession>
<dbReference type="InterPro" id="IPR003874">
    <property type="entry name" value="CDC45"/>
</dbReference>
<dbReference type="GO" id="GO:0000727">
    <property type="term" value="P:double-strand break repair via break-induced replication"/>
    <property type="evidence" value="ECO:0007669"/>
    <property type="project" value="TreeGrafter"/>
</dbReference>
<dbReference type="PANTHER" id="PTHR10507">
    <property type="entry name" value="CDC45-RELATED PROTEIN"/>
    <property type="match status" value="1"/>
</dbReference>
<dbReference type="AlphaFoldDB" id="A0AAN0IWA5"/>
<feature type="compositionally biased region" description="Acidic residues" evidence="6">
    <location>
        <begin position="138"/>
        <end position="147"/>
    </location>
</feature>
<proteinExistence type="inferred from homology"/>
<dbReference type="GO" id="GO:0003682">
    <property type="term" value="F:chromatin binding"/>
    <property type="evidence" value="ECO:0007669"/>
    <property type="project" value="TreeGrafter"/>
</dbReference>
<feature type="compositionally biased region" description="Acidic residues" evidence="6">
    <location>
        <begin position="154"/>
        <end position="167"/>
    </location>
</feature>
<evidence type="ECO:0008006" key="9">
    <source>
        <dbReference type="Google" id="ProtNLM"/>
    </source>
</evidence>
<dbReference type="GeneID" id="105316746"/>
<reference evidence="7" key="2">
    <citation type="submission" date="2024-06" db="UniProtKB">
        <authorList>
            <consortium name="EnsemblMetazoa"/>
        </authorList>
    </citation>
    <scope>IDENTIFICATION</scope>
</reference>
<dbReference type="GO" id="GO:0031261">
    <property type="term" value="C:DNA replication preinitiation complex"/>
    <property type="evidence" value="ECO:0007669"/>
    <property type="project" value="TreeGrafter"/>
</dbReference>
<name>A0AAN0IWA5_AMPQE</name>
<evidence type="ECO:0000256" key="5">
    <source>
        <dbReference type="ARBA" id="ARBA00023306"/>
    </source>
</evidence>
<organism evidence="7 8">
    <name type="scientific">Amphimedon queenslandica</name>
    <name type="common">Sponge</name>
    <dbReference type="NCBI Taxonomy" id="400682"/>
    <lineage>
        <taxon>Eukaryota</taxon>
        <taxon>Metazoa</taxon>
        <taxon>Porifera</taxon>
        <taxon>Demospongiae</taxon>
        <taxon>Heteroscleromorpha</taxon>
        <taxon>Haplosclerida</taxon>
        <taxon>Niphatidae</taxon>
        <taxon>Amphimedon</taxon>
    </lineage>
</organism>
<sequence length="492" mass="57126">MKILDQEIVSEFYEKLRHQHVLVLAAWDVDSVCACKILQYLFKSDNIAYTLIPVSDIRDLQKALIDHSGQSSKVVLINCGGGVNIHELIESDERNQFFIIDSYRPLEIDNIYSPEQVNVVIDESEHLKFPEYDEIYASDMDSDDEGEGPSNEEFYYEGEEEEEEDEGPDTKRRRLAESFQKRRKKVVWKKNRQQVLLEYNGLSYHGTAASILMYQLALKMSRDSNEVLWWSIIGLTEQYLYEKISSDSYTEKVHTLRPDVLRLNRNDQDTASSINRLRLTLENELPAVLYRHWSLYDSLSHSQYISCWFKTWSMRGHKKFLEFLADMGLPLSQSKQPYSAMDASIQENVKDWITSSALKFGMDNITYSSFVSHIGYKHHFSAADMVYCVSAFLENNVEPSFLSAIDVLSKGNVKKIFEGIELAKQQQKAIIQQARSFTEKHRVGCAGSFMYFYVEENTPNCSWFVSPITLKRLAYYLRETWNTTNRKAKDLP</sequence>
<dbReference type="GO" id="GO:1902977">
    <property type="term" value="P:mitotic DNA replication preinitiation complex assembly"/>
    <property type="evidence" value="ECO:0007669"/>
    <property type="project" value="TreeGrafter"/>
</dbReference>
<dbReference type="Proteomes" id="UP000007879">
    <property type="component" value="Unassembled WGS sequence"/>
</dbReference>
<dbReference type="EnsemblMetazoa" id="XM_019993154.1">
    <property type="protein sequence ID" value="XP_019848713.1"/>
    <property type="gene ID" value="LOC105316746"/>
</dbReference>
<dbReference type="KEGG" id="aqu:105316746"/>
<dbReference type="GO" id="GO:0006270">
    <property type="term" value="P:DNA replication initiation"/>
    <property type="evidence" value="ECO:0007669"/>
    <property type="project" value="InterPro"/>
</dbReference>
<evidence type="ECO:0000256" key="6">
    <source>
        <dbReference type="SAM" id="MobiDB-lite"/>
    </source>
</evidence>
<reference evidence="8" key="1">
    <citation type="journal article" date="2010" name="Nature">
        <title>The Amphimedon queenslandica genome and the evolution of animal complexity.</title>
        <authorList>
            <person name="Srivastava M."/>
            <person name="Simakov O."/>
            <person name="Chapman J."/>
            <person name="Fahey B."/>
            <person name="Gauthier M.E."/>
            <person name="Mitros T."/>
            <person name="Richards G.S."/>
            <person name="Conaco C."/>
            <person name="Dacre M."/>
            <person name="Hellsten U."/>
            <person name="Larroux C."/>
            <person name="Putnam N.H."/>
            <person name="Stanke M."/>
            <person name="Adamska M."/>
            <person name="Darling A."/>
            <person name="Degnan S.M."/>
            <person name="Oakley T.H."/>
            <person name="Plachetzki D.C."/>
            <person name="Zhai Y."/>
            <person name="Adamski M."/>
            <person name="Calcino A."/>
            <person name="Cummins S.F."/>
            <person name="Goodstein D.M."/>
            <person name="Harris C."/>
            <person name="Jackson D.J."/>
            <person name="Leys S.P."/>
            <person name="Shu S."/>
            <person name="Woodcroft B.J."/>
            <person name="Vervoort M."/>
            <person name="Kosik K.S."/>
            <person name="Manning G."/>
            <person name="Degnan B.M."/>
            <person name="Rokhsar D.S."/>
        </authorList>
    </citation>
    <scope>NUCLEOTIDE SEQUENCE [LARGE SCALE GENOMIC DNA]</scope>
</reference>
<feature type="region of interest" description="Disordered" evidence="6">
    <location>
        <begin position="138"/>
        <end position="172"/>
    </location>
</feature>
<keyword evidence="5" id="KW-0131">Cell cycle</keyword>
<protein>
    <recommendedName>
        <fullName evidence="9">CDC45-like protein</fullName>
    </recommendedName>
</protein>
<keyword evidence="3" id="KW-0235">DNA replication</keyword>
<evidence type="ECO:0000313" key="8">
    <source>
        <dbReference type="Proteomes" id="UP000007879"/>
    </source>
</evidence>
<dbReference type="RefSeq" id="XP_019848713.1">
    <property type="nucleotide sequence ID" value="XM_019993154.1"/>
</dbReference>
<keyword evidence="8" id="KW-1185">Reference proteome</keyword>
<comment type="similarity">
    <text evidence="2">Belongs to the CDC45 family.</text>
</comment>
<keyword evidence="4" id="KW-0539">Nucleus</keyword>
<dbReference type="GO" id="GO:0003697">
    <property type="term" value="F:single-stranded DNA binding"/>
    <property type="evidence" value="ECO:0007669"/>
    <property type="project" value="TreeGrafter"/>
</dbReference>
<dbReference type="PANTHER" id="PTHR10507:SF0">
    <property type="entry name" value="CELL DIVISION CONTROL PROTEIN 45 HOMOLOG"/>
    <property type="match status" value="1"/>
</dbReference>
<evidence type="ECO:0000256" key="2">
    <source>
        <dbReference type="ARBA" id="ARBA00010727"/>
    </source>
</evidence>
<evidence type="ECO:0000256" key="4">
    <source>
        <dbReference type="ARBA" id="ARBA00023242"/>
    </source>
</evidence>
<dbReference type="GO" id="GO:0003688">
    <property type="term" value="F:DNA replication origin binding"/>
    <property type="evidence" value="ECO:0007669"/>
    <property type="project" value="TreeGrafter"/>
</dbReference>
<evidence type="ECO:0000256" key="3">
    <source>
        <dbReference type="ARBA" id="ARBA00022705"/>
    </source>
</evidence>
<evidence type="ECO:0000256" key="1">
    <source>
        <dbReference type="ARBA" id="ARBA00004123"/>
    </source>
</evidence>
<dbReference type="Pfam" id="PF02724">
    <property type="entry name" value="CDC45"/>
    <property type="match status" value="2"/>
</dbReference>
<comment type="subcellular location">
    <subcellularLocation>
        <location evidence="1">Nucleus</location>
    </subcellularLocation>
</comment>